<proteinExistence type="predicted"/>
<organism evidence="2">
    <name type="scientific">Phytophthora nicotianae</name>
    <name type="common">Potato buckeye rot agent</name>
    <name type="synonym">Phytophthora parasitica</name>
    <dbReference type="NCBI Taxonomy" id="4792"/>
    <lineage>
        <taxon>Eukaryota</taxon>
        <taxon>Sar</taxon>
        <taxon>Stramenopiles</taxon>
        <taxon>Oomycota</taxon>
        <taxon>Peronosporomycetes</taxon>
        <taxon>Peronosporales</taxon>
        <taxon>Peronosporaceae</taxon>
        <taxon>Phytophthora</taxon>
    </lineage>
</organism>
<gene>
    <name evidence="2" type="ORF">L915_01891</name>
</gene>
<evidence type="ECO:0000313" key="2">
    <source>
        <dbReference type="EMBL" id="ETK95158.1"/>
    </source>
</evidence>
<accession>W2HIS2</accession>
<dbReference type="AlphaFoldDB" id="W2HIS2"/>
<protein>
    <submittedName>
        <fullName evidence="2">Uncharacterized protein</fullName>
    </submittedName>
</protein>
<dbReference type="Proteomes" id="UP000053236">
    <property type="component" value="Unassembled WGS sequence"/>
</dbReference>
<name>W2HIS2_PHYNI</name>
<keyword evidence="1" id="KW-1133">Transmembrane helix</keyword>
<keyword evidence="1" id="KW-0812">Transmembrane</keyword>
<keyword evidence="1" id="KW-0472">Membrane</keyword>
<dbReference type="EMBL" id="KI684407">
    <property type="protein sequence ID" value="ETK95158.1"/>
    <property type="molecule type" value="Genomic_DNA"/>
</dbReference>
<reference evidence="2" key="1">
    <citation type="submission" date="2013-11" db="EMBL/GenBank/DDBJ databases">
        <title>The Genome Sequence of Phytophthora parasitica CJ02B3.</title>
        <authorList>
            <consortium name="The Broad Institute Genomics Platform"/>
            <person name="Russ C."/>
            <person name="Tyler B."/>
            <person name="Panabieres F."/>
            <person name="Shan W."/>
            <person name="Tripathy S."/>
            <person name="Grunwald N."/>
            <person name="Machado M."/>
            <person name="Johnson C.S."/>
            <person name="Arredondo F."/>
            <person name="Hong C."/>
            <person name="Coffey M."/>
            <person name="Young S.K."/>
            <person name="Zeng Q."/>
            <person name="Gargeya S."/>
            <person name="Fitzgerald M."/>
            <person name="Abouelleil A."/>
            <person name="Alvarado L."/>
            <person name="Chapman S.B."/>
            <person name="Gainer-Dewar J."/>
            <person name="Goldberg J."/>
            <person name="Griggs A."/>
            <person name="Gujja S."/>
            <person name="Hansen M."/>
            <person name="Howarth C."/>
            <person name="Imamovic A."/>
            <person name="Ireland A."/>
            <person name="Larimer J."/>
            <person name="McCowan C."/>
            <person name="Murphy C."/>
            <person name="Pearson M."/>
            <person name="Poon T.W."/>
            <person name="Priest M."/>
            <person name="Roberts A."/>
            <person name="Saif S."/>
            <person name="Shea T."/>
            <person name="Sykes S."/>
            <person name="Wortman J."/>
            <person name="Nusbaum C."/>
            <person name="Birren B."/>
        </authorList>
    </citation>
    <scope>NUCLEOTIDE SEQUENCE [LARGE SCALE GENOMIC DNA]</scope>
    <source>
        <strain evidence="2">CJ02B3</strain>
    </source>
</reference>
<feature type="transmembrane region" description="Helical" evidence="1">
    <location>
        <begin position="21"/>
        <end position="39"/>
    </location>
</feature>
<evidence type="ECO:0000256" key="1">
    <source>
        <dbReference type="SAM" id="Phobius"/>
    </source>
</evidence>
<sequence>MQLRTNLSQVKSAKDNSSCGVWCLVVLELLLFGAAGATSGTTPSMMCWTTCVFATCTMWKL</sequence>